<sequence>MICFIDQFVYLMIFTFFIKNNTVYSHVHIVLLIYLIRFFVEEYYVESLFSFFLCLFCNYKSKVHFIIKTTTYINYVFLLIVCL</sequence>
<reference evidence="2 3" key="1">
    <citation type="submission" date="2016-02" db="EMBL/GenBank/DDBJ databases">
        <title>Draft genome sequence of Aeromonas trota strain 1999lcr isolated from cerebrospinal fluid (CSF).</title>
        <authorList>
            <person name="Dallagassa C.B."/>
            <person name="Prediger K.C."/>
            <person name="Weiss V.A."/>
            <person name="Assis F.E."/>
            <person name="Baura V."/>
            <person name="Cruz L.M."/>
            <person name="Souza E.M."/>
            <person name="Pedrosa F.O."/>
            <person name="Fadel-Picheth C.M."/>
        </authorList>
    </citation>
    <scope>NUCLEOTIDE SEQUENCE [LARGE SCALE GENOMIC DNA]</scope>
    <source>
        <strain evidence="2 3">1999lcr</strain>
    </source>
</reference>
<gene>
    <name evidence="2" type="ORF">LCR_11450</name>
</gene>
<keyword evidence="1" id="KW-0472">Membrane</keyword>
<keyword evidence="1" id="KW-0812">Transmembrane</keyword>
<organism evidence="2 3">
    <name type="scientific">Aeromonas enteropelogenes</name>
    <name type="common">Aeromonas trota</name>
    <dbReference type="NCBI Taxonomy" id="29489"/>
    <lineage>
        <taxon>Bacteria</taxon>
        <taxon>Pseudomonadati</taxon>
        <taxon>Pseudomonadota</taxon>
        <taxon>Gammaproteobacteria</taxon>
        <taxon>Aeromonadales</taxon>
        <taxon>Aeromonadaceae</taxon>
        <taxon>Aeromonas</taxon>
    </lineage>
</organism>
<evidence type="ECO:0000313" key="2">
    <source>
        <dbReference type="EMBL" id="KXU80697.1"/>
    </source>
</evidence>
<evidence type="ECO:0000256" key="1">
    <source>
        <dbReference type="SAM" id="Phobius"/>
    </source>
</evidence>
<keyword evidence="1" id="KW-1133">Transmembrane helix</keyword>
<dbReference type="EMBL" id="JMGO02000003">
    <property type="protein sequence ID" value="KXU80697.1"/>
    <property type="molecule type" value="Genomic_DNA"/>
</dbReference>
<dbReference type="AlphaFoldDB" id="A0A175VJQ7"/>
<accession>A0A175VJQ7</accession>
<evidence type="ECO:0000313" key="3">
    <source>
        <dbReference type="Proteomes" id="UP000078435"/>
    </source>
</evidence>
<proteinExistence type="predicted"/>
<dbReference type="Proteomes" id="UP000078435">
    <property type="component" value="Unassembled WGS sequence"/>
</dbReference>
<feature type="transmembrane region" description="Helical" evidence="1">
    <location>
        <begin position="9"/>
        <end position="37"/>
    </location>
</feature>
<protein>
    <submittedName>
        <fullName evidence="2">Uncharacterized protein</fullName>
    </submittedName>
</protein>
<name>A0A175VJQ7_AEREN</name>
<comment type="caution">
    <text evidence="2">The sequence shown here is derived from an EMBL/GenBank/DDBJ whole genome shotgun (WGS) entry which is preliminary data.</text>
</comment>